<dbReference type="Pfam" id="PF00076">
    <property type="entry name" value="RRM_1"/>
    <property type="match status" value="1"/>
</dbReference>
<comment type="function">
    <text evidence="8 11">Component of the cap-binding complex (CBC), which binds co-transcriptionally to the 5' cap of pre-mRNAs and is involved in various processes such as pre-mRNA splicing and RNA-mediated gene silencing (RNAi). The CBC complex is involved in miRNA-mediated RNA interference and is required for primary microRNAs (miRNAs) processing. In the CBC complex, ncbp-2 recognizes and binds capped RNAs (m7GpppG-capped RNA) but requires ncbp-1 to stabilize the movement of its N-terminal loop and lock the CBC into a high affinity cap-binding state with the cap structure.</text>
</comment>
<keyword evidence="4 10" id="KW-0694">RNA-binding</keyword>
<dbReference type="InterPro" id="IPR000504">
    <property type="entry name" value="RRM_dom"/>
</dbReference>
<evidence type="ECO:0000256" key="6">
    <source>
        <dbReference type="ARBA" id="ARBA00023187"/>
    </source>
</evidence>
<dbReference type="GO" id="GO:0005634">
    <property type="term" value="C:nucleus"/>
    <property type="evidence" value="ECO:0007669"/>
    <property type="project" value="UniProtKB-SubCell"/>
</dbReference>
<dbReference type="GO" id="GO:0000339">
    <property type="term" value="F:RNA cap binding"/>
    <property type="evidence" value="ECO:0007669"/>
    <property type="project" value="InterPro"/>
</dbReference>
<evidence type="ECO:0000313" key="15">
    <source>
        <dbReference type="WBParaSite" id="HCON_00165000-00001"/>
    </source>
</evidence>
<feature type="compositionally biased region" description="Basic and acidic residues" evidence="12">
    <location>
        <begin position="147"/>
        <end position="170"/>
    </location>
</feature>
<dbReference type="GO" id="GO:0045292">
    <property type="term" value="P:mRNA cis splicing, via spliceosome"/>
    <property type="evidence" value="ECO:0007669"/>
    <property type="project" value="InterPro"/>
</dbReference>
<dbReference type="PANTHER" id="PTHR18847:SF0">
    <property type="entry name" value="NUCLEAR CAP-BINDING PROTEIN SUBUNIT 2"/>
    <property type="match status" value="1"/>
</dbReference>
<keyword evidence="6 11" id="KW-0508">mRNA splicing</keyword>
<evidence type="ECO:0000256" key="8">
    <source>
        <dbReference type="ARBA" id="ARBA00055349"/>
    </source>
</evidence>
<evidence type="ECO:0000256" key="3">
    <source>
        <dbReference type="ARBA" id="ARBA00022664"/>
    </source>
</evidence>
<keyword evidence="5" id="KW-0943">RNA-mediated gene silencing</keyword>
<comment type="similarity">
    <text evidence="2 11">Belongs to the RRM NCBP2 family.</text>
</comment>
<dbReference type="Gene3D" id="3.30.70.330">
    <property type="match status" value="1"/>
</dbReference>
<keyword evidence="7 11" id="KW-0539">Nucleus</keyword>
<name>A0A7I4YYR5_HAECO</name>
<keyword evidence="14" id="KW-1185">Reference proteome</keyword>
<evidence type="ECO:0000256" key="7">
    <source>
        <dbReference type="ARBA" id="ARBA00023242"/>
    </source>
</evidence>
<protein>
    <recommendedName>
        <fullName evidence="11">Nuclear cap-binding protein subunit 2</fullName>
    </recommendedName>
    <alternativeName>
        <fullName evidence="11">20 kDa nuclear cap-binding protein</fullName>
    </alternativeName>
</protein>
<evidence type="ECO:0000259" key="13">
    <source>
        <dbReference type="PROSITE" id="PS50102"/>
    </source>
</evidence>
<evidence type="ECO:0000256" key="4">
    <source>
        <dbReference type="ARBA" id="ARBA00022884"/>
    </source>
</evidence>
<dbReference type="InterPro" id="IPR012677">
    <property type="entry name" value="Nucleotide-bd_a/b_plait_sf"/>
</dbReference>
<feature type="domain" description="RRM" evidence="13">
    <location>
        <begin position="54"/>
        <end position="132"/>
    </location>
</feature>
<evidence type="ECO:0000256" key="2">
    <source>
        <dbReference type="ARBA" id="ARBA00010725"/>
    </source>
</evidence>
<feature type="compositionally biased region" description="Basic and acidic residues" evidence="12">
    <location>
        <begin position="194"/>
        <end position="214"/>
    </location>
</feature>
<dbReference type="OrthoDB" id="201398at2759"/>
<evidence type="ECO:0000256" key="12">
    <source>
        <dbReference type="SAM" id="MobiDB-lite"/>
    </source>
</evidence>
<proteinExistence type="inferred from homology"/>
<feature type="region of interest" description="Disordered" evidence="12">
    <location>
        <begin position="138"/>
        <end position="170"/>
    </location>
</feature>
<dbReference type="WBParaSite" id="HCON_00165000-00001">
    <property type="protein sequence ID" value="HCON_00165000-00001"/>
    <property type="gene ID" value="HCON_00165000"/>
</dbReference>
<dbReference type="InterPro" id="IPR034148">
    <property type="entry name" value="NCBP2_RRM"/>
</dbReference>
<evidence type="ECO:0000256" key="11">
    <source>
        <dbReference type="RuleBase" id="RU364036"/>
    </source>
</evidence>
<evidence type="ECO:0000256" key="1">
    <source>
        <dbReference type="ARBA" id="ARBA00004123"/>
    </source>
</evidence>
<dbReference type="PROSITE" id="PS50102">
    <property type="entry name" value="RRM"/>
    <property type="match status" value="1"/>
</dbReference>
<sequence>MDLFNDKKRAQLAARQKVFSIRHPEVHDDTENSYRDNRFQGTRKELEQALRTSTTLYVGNLSFYTTEDQIFELFTRAGDVRRVIMGLDRYRKTPCGFCFVVYYTRDEAENAVRFLNRTTLDGRIIRVDFDAGFKEGRQYGRGKHGGQVRDEYRETYDADRGGYGRDKQDRDEYLKNLDSGYDGLYTARDDDEYRESYDADRGGYGRDRQGRDESSDNGGTSYGGQYANRMKRSSRRSYDADDDDSEDGKNKREKF</sequence>
<dbReference type="Proteomes" id="UP000025227">
    <property type="component" value="Unplaced"/>
</dbReference>
<dbReference type="CDD" id="cd12240">
    <property type="entry name" value="RRM_NCBP2"/>
    <property type="match status" value="1"/>
</dbReference>
<dbReference type="InterPro" id="IPR027157">
    <property type="entry name" value="NCBP2"/>
</dbReference>
<evidence type="ECO:0000256" key="9">
    <source>
        <dbReference type="ARBA" id="ARBA00063437"/>
    </source>
</evidence>
<keyword evidence="3 11" id="KW-0507">mRNA processing</keyword>
<organism evidence="14 15">
    <name type="scientific">Haemonchus contortus</name>
    <name type="common">Barber pole worm</name>
    <dbReference type="NCBI Taxonomy" id="6289"/>
    <lineage>
        <taxon>Eukaryota</taxon>
        <taxon>Metazoa</taxon>
        <taxon>Ecdysozoa</taxon>
        <taxon>Nematoda</taxon>
        <taxon>Chromadorea</taxon>
        <taxon>Rhabditida</taxon>
        <taxon>Rhabditina</taxon>
        <taxon>Rhabditomorpha</taxon>
        <taxon>Strongyloidea</taxon>
        <taxon>Trichostrongylidae</taxon>
        <taxon>Haemonchus</taxon>
    </lineage>
</organism>
<dbReference type="GO" id="GO:0005846">
    <property type="term" value="C:nuclear cap binding complex"/>
    <property type="evidence" value="ECO:0007669"/>
    <property type="project" value="InterPro"/>
</dbReference>
<feature type="region of interest" description="Disordered" evidence="12">
    <location>
        <begin position="185"/>
        <end position="255"/>
    </location>
</feature>
<evidence type="ECO:0000256" key="5">
    <source>
        <dbReference type="ARBA" id="ARBA00023158"/>
    </source>
</evidence>
<comment type="subunit">
    <text evidence="9 11">Component of the nuclear cap-binding complex (CBC), a heterodimer composed of ncbp-1 and ncbp-2 that interacts with m7GpppG-capped RNA.</text>
</comment>
<dbReference type="FunFam" id="3.30.70.330:FF:000128">
    <property type="entry name" value="Nuclear cap-binding protein subunit 2"/>
    <property type="match status" value="1"/>
</dbReference>
<reference evidence="15" key="1">
    <citation type="submission" date="2020-12" db="UniProtKB">
        <authorList>
            <consortium name="WormBaseParasite"/>
        </authorList>
    </citation>
    <scope>IDENTIFICATION</scope>
    <source>
        <strain evidence="15">MHco3</strain>
    </source>
</reference>
<dbReference type="AlphaFoldDB" id="A0A7I4YYR5"/>
<dbReference type="GO" id="GO:0031053">
    <property type="term" value="P:primary miRNA processing"/>
    <property type="evidence" value="ECO:0007669"/>
    <property type="project" value="UniProtKB-ARBA"/>
</dbReference>
<dbReference type="SUPFAM" id="SSF54928">
    <property type="entry name" value="RNA-binding domain, RBD"/>
    <property type="match status" value="1"/>
</dbReference>
<comment type="subcellular location">
    <subcellularLocation>
        <location evidence="1 11">Nucleus</location>
    </subcellularLocation>
</comment>
<evidence type="ECO:0000313" key="14">
    <source>
        <dbReference type="Proteomes" id="UP000025227"/>
    </source>
</evidence>
<dbReference type="InterPro" id="IPR035979">
    <property type="entry name" value="RBD_domain_sf"/>
</dbReference>
<dbReference type="OMA" id="ANRMKRS"/>
<dbReference type="PANTHER" id="PTHR18847">
    <property type="entry name" value="20 KD NUCLEAR CAP BINDING PROTEIN"/>
    <property type="match status" value="1"/>
</dbReference>
<evidence type="ECO:0000256" key="10">
    <source>
        <dbReference type="PROSITE-ProRule" id="PRU00176"/>
    </source>
</evidence>
<dbReference type="SMART" id="SM00360">
    <property type="entry name" value="RRM"/>
    <property type="match status" value="1"/>
</dbReference>
<accession>A0A7I4YYR5</accession>